<keyword evidence="1" id="KW-1133">Transmembrane helix</keyword>
<name>A0A7X8THY0_9MICC</name>
<dbReference type="Proteomes" id="UP000523139">
    <property type="component" value="Unassembled WGS sequence"/>
</dbReference>
<feature type="chain" id="PRO_5039202931" evidence="2">
    <location>
        <begin position="23"/>
        <end position="304"/>
    </location>
</feature>
<gene>
    <name evidence="3" type="ORF">HGQ17_02385</name>
</gene>
<evidence type="ECO:0000313" key="4">
    <source>
        <dbReference type="Proteomes" id="UP000523139"/>
    </source>
</evidence>
<keyword evidence="1" id="KW-0472">Membrane</keyword>
<keyword evidence="4" id="KW-1185">Reference proteome</keyword>
<protein>
    <submittedName>
        <fullName evidence="3">NAD(P)(+) transhydrogenase (Re/Si-specific) subunit beta</fullName>
    </submittedName>
</protein>
<organism evidence="3 4">
    <name type="scientific">Nesterenkonia sedimenti</name>
    <dbReference type="NCBI Taxonomy" id="1463632"/>
    <lineage>
        <taxon>Bacteria</taxon>
        <taxon>Bacillati</taxon>
        <taxon>Actinomycetota</taxon>
        <taxon>Actinomycetes</taxon>
        <taxon>Micrococcales</taxon>
        <taxon>Micrococcaceae</taxon>
        <taxon>Nesterenkonia</taxon>
    </lineage>
</organism>
<dbReference type="RefSeq" id="WP_168886340.1">
    <property type="nucleotide sequence ID" value="NZ_JABAHY010000001.1"/>
</dbReference>
<feature type="transmembrane region" description="Helical" evidence="1">
    <location>
        <begin position="198"/>
        <end position="216"/>
    </location>
</feature>
<feature type="transmembrane region" description="Helical" evidence="1">
    <location>
        <begin position="277"/>
        <end position="298"/>
    </location>
</feature>
<evidence type="ECO:0000256" key="2">
    <source>
        <dbReference type="SAM" id="SignalP"/>
    </source>
</evidence>
<keyword evidence="1" id="KW-0812">Transmembrane</keyword>
<feature type="transmembrane region" description="Helical" evidence="1">
    <location>
        <begin position="223"/>
        <end position="242"/>
    </location>
</feature>
<feature type="signal peptide" evidence="2">
    <location>
        <begin position="1"/>
        <end position="22"/>
    </location>
</feature>
<accession>A0A7X8THY0</accession>
<dbReference type="AlphaFoldDB" id="A0A7X8THY0"/>
<keyword evidence="2" id="KW-0732">Signal</keyword>
<evidence type="ECO:0000256" key="1">
    <source>
        <dbReference type="SAM" id="Phobius"/>
    </source>
</evidence>
<proteinExistence type="predicted"/>
<dbReference type="EMBL" id="JABAHY010000001">
    <property type="protein sequence ID" value="NLS08866.1"/>
    <property type="molecule type" value="Genomic_DNA"/>
</dbReference>
<comment type="caution">
    <text evidence="3">The sequence shown here is derived from an EMBL/GenBank/DDBJ whole genome shotgun (WGS) entry which is preliminary data.</text>
</comment>
<sequence length="304" mass="32199">MRHVLSIISLLLAALLAAAALAGGQVNQLLRSEEPVRGIAGSLPEDDDFARSVTTTALDELAGQLPGGVQDYLPTDSVEGLLTPVISDAFTADRALAAWDEVLQTTRSDYTAQLEAIFESGTQGDVRELDIELNLTPVSEAMTEPLRESLHDALGWVPGVDLDSFDMIAPDIVLDIEAATGETADPYTWATVAVASQYWGAYAIGAAVLALIGVLVGAGRIRWYAMASGGVVAAIIGLWMATTVASPQFEPPPETPAAAVAILEHIQHQFTEWAQPAWWVFSALAGVVVLAGMLVGLLTPTRRR</sequence>
<reference evidence="3 4" key="1">
    <citation type="submission" date="2020-04" db="EMBL/GenBank/DDBJ databases">
        <title>Nesterenkonia sp. nov., isolated from marine sediment.</title>
        <authorList>
            <person name="Zhang G."/>
        </authorList>
    </citation>
    <scope>NUCLEOTIDE SEQUENCE [LARGE SCALE GENOMIC DNA]</scope>
    <source>
        <strain evidence="3 4">MY13</strain>
    </source>
</reference>
<evidence type="ECO:0000313" key="3">
    <source>
        <dbReference type="EMBL" id="NLS08866.1"/>
    </source>
</evidence>